<reference evidence="2 3" key="1">
    <citation type="submission" date="2024-06" db="EMBL/GenBank/DDBJ databases">
        <title>The Natural Products Discovery Center: Release of the First 8490 Sequenced Strains for Exploring Actinobacteria Biosynthetic Diversity.</title>
        <authorList>
            <person name="Kalkreuter E."/>
            <person name="Kautsar S.A."/>
            <person name="Yang D."/>
            <person name="Bader C.D."/>
            <person name="Teijaro C.N."/>
            <person name="Fluegel L."/>
            <person name="Davis C.M."/>
            <person name="Simpson J.R."/>
            <person name="Lauterbach L."/>
            <person name="Steele A.D."/>
            <person name="Gui C."/>
            <person name="Meng S."/>
            <person name="Li G."/>
            <person name="Viehrig K."/>
            <person name="Ye F."/>
            <person name="Su P."/>
            <person name="Kiefer A.F."/>
            <person name="Nichols A."/>
            <person name="Cepeda A.J."/>
            <person name="Yan W."/>
            <person name="Fan B."/>
            <person name="Jiang Y."/>
            <person name="Adhikari A."/>
            <person name="Zheng C.-J."/>
            <person name="Schuster L."/>
            <person name="Cowan T.M."/>
            <person name="Smanski M.J."/>
            <person name="Chevrette M.G."/>
            <person name="De Carvalho L.P.S."/>
            <person name="Shen B."/>
        </authorList>
    </citation>
    <scope>NUCLEOTIDE SEQUENCE [LARGE SCALE GENOMIC DNA]</scope>
    <source>
        <strain evidence="2 3">NPDC000634</strain>
    </source>
</reference>
<name>A0ABV1W2X1_9ACTN</name>
<dbReference type="RefSeq" id="WP_086727595.1">
    <property type="nucleotide sequence ID" value="NZ_MUBM01000192.1"/>
</dbReference>
<dbReference type="SUPFAM" id="SSF52266">
    <property type="entry name" value="SGNH hydrolase"/>
    <property type="match status" value="1"/>
</dbReference>
<accession>A0ABV1W2X1</accession>
<dbReference type="PANTHER" id="PTHR43784">
    <property type="entry name" value="GDSL-LIKE LIPASE/ACYLHYDROLASE, PUTATIVE (AFU_ORTHOLOGUE AFUA_2G00820)-RELATED"/>
    <property type="match status" value="1"/>
</dbReference>
<evidence type="ECO:0000259" key="1">
    <source>
        <dbReference type="Pfam" id="PF13472"/>
    </source>
</evidence>
<dbReference type="EMBL" id="JBEPCU010000248">
    <property type="protein sequence ID" value="MER6978554.1"/>
    <property type="molecule type" value="Genomic_DNA"/>
</dbReference>
<dbReference type="Proteomes" id="UP001458415">
    <property type="component" value="Unassembled WGS sequence"/>
</dbReference>
<evidence type="ECO:0000313" key="2">
    <source>
        <dbReference type="EMBL" id="MER6978554.1"/>
    </source>
</evidence>
<dbReference type="InterPro" id="IPR053140">
    <property type="entry name" value="GDSL_Rv0518-like"/>
</dbReference>
<protein>
    <submittedName>
        <fullName evidence="2">GDSL-type esterase/lipase family protein</fullName>
    </submittedName>
</protein>
<dbReference type="InterPro" id="IPR013830">
    <property type="entry name" value="SGNH_hydro"/>
</dbReference>
<dbReference type="Pfam" id="PF13472">
    <property type="entry name" value="Lipase_GDSL_2"/>
    <property type="match status" value="1"/>
</dbReference>
<proteinExistence type="predicted"/>
<dbReference type="InterPro" id="IPR036514">
    <property type="entry name" value="SGNH_hydro_sf"/>
</dbReference>
<sequence>MGNAWPTVPSGGGRTALQCATLISGYQEIIDRAHARGLKIYGGTLVPFMGSNGRFGGDYGTEYGEQQRLTVNQWIRTSGAFGGVIDFDKVVRDPANPSYMLAAYDSGDHLHPGDLGYEVMADAIDLDMILRSR</sequence>
<feature type="domain" description="SGNH hydrolase-type esterase" evidence="1">
    <location>
        <begin position="19"/>
        <end position="119"/>
    </location>
</feature>
<gene>
    <name evidence="2" type="ORF">ABT317_16460</name>
</gene>
<dbReference type="Gene3D" id="3.40.50.1110">
    <property type="entry name" value="SGNH hydrolase"/>
    <property type="match status" value="1"/>
</dbReference>
<organism evidence="2 3">
    <name type="scientific">Streptomyces carpinensis</name>
    <dbReference type="NCBI Taxonomy" id="66369"/>
    <lineage>
        <taxon>Bacteria</taxon>
        <taxon>Bacillati</taxon>
        <taxon>Actinomycetota</taxon>
        <taxon>Actinomycetes</taxon>
        <taxon>Kitasatosporales</taxon>
        <taxon>Streptomycetaceae</taxon>
        <taxon>Streptomyces</taxon>
    </lineage>
</organism>
<dbReference type="PANTHER" id="PTHR43784:SF2">
    <property type="entry name" value="GDSL-LIKE LIPASE_ACYLHYDROLASE, PUTATIVE (AFU_ORTHOLOGUE AFUA_2G00820)-RELATED"/>
    <property type="match status" value="1"/>
</dbReference>
<evidence type="ECO:0000313" key="3">
    <source>
        <dbReference type="Proteomes" id="UP001458415"/>
    </source>
</evidence>
<keyword evidence="3" id="KW-1185">Reference proteome</keyword>
<comment type="caution">
    <text evidence="2">The sequence shown here is derived from an EMBL/GenBank/DDBJ whole genome shotgun (WGS) entry which is preliminary data.</text>
</comment>